<dbReference type="EMBL" id="JDTF01000004">
    <property type="protein sequence ID" value="EXX95342.1"/>
    <property type="molecule type" value="Genomic_DNA"/>
</dbReference>
<organism evidence="1 2">
    <name type="scientific">Bordetella holmesii 1058</name>
    <dbReference type="NCBI Taxonomy" id="1247648"/>
    <lineage>
        <taxon>Bacteria</taxon>
        <taxon>Pseudomonadati</taxon>
        <taxon>Pseudomonadota</taxon>
        <taxon>Betaproteobacteria</taxon>
        <taxon>Burkholderiales</taxon>
        <taxon>Alcaligenaceae</taxon>
        <taxon>Bordetella</taxon>
    </lineage>
</organism>
<gene>
    <name evidence="1" type="ORF">D559_2778</name>
</gene>
<comment type="caution">
    <text evidence="1">The sequence shown here is derived from an EMBL/GenBank/DDBJ whole genome shotgun (WGS) entry which is preliminary data.</text>
</comment>
<keyword evidence="2" id="KW-1185">Reference proteome</keyword>
<reference evidence="1 2" key="1">
    <citation type="submission" date="2014-02" db="EMBL/GenBank/DDBJ databases">
        <title>Whole Genome Sequencing Of Bordetella Holmesii, An Emerging Opportunistic Infection Of Humans.</title>
        <authorList>
            <person name="Tettelin H."/>
            <person name="Hooven T.A."/>
            <person name="Hine E."/>
            <person name="Su Q."/>
            <person name="Huard R.C."/>
            <person name="Della-Latta P."/>
            <person name="Daugherty S.C."/>
            <person name="Agrawal S."/>
            <person name="Sengamalay N."/>
            <person name="Tallon L.J."/>
            <person name="Sadzewicz L."/>
            <person name="Whittier S."/>
            <person name="Fraser C.M."/>
            <person name="Ratner A.J."/>
        </authorList>
    </citation>
    <scope>NUCLEOTIDE SEQUENCE [LARGE SCALE GENOMIC DNA]</scope>
    <source>
        <strain evidence="1 2">1058</strain>
    </source>
</reference>
<accession>A0ABN0S184</accession>
<proteinExistence type="predicted"/>
<evidence type="ECO:0000313" key="1">
    <source>
        <dbReference type="EMBL" id="EXX95342.1"/>
    </source>
</evidence>
<evidence type="ECO:0000313" key="2">
    <source>
        <dbReference type="Proteomes" id="UP000023104"/>
    </source>
</evidence>
<name>A0ABN0S184_9BORD</name>
<protein>
    <recommendedName>
        <fullName evidence="3">N-acetyltransferase YedL</fullName>
    </recommendedName>
</protein>
<sequence>MSTVVATSAIIGAAAGITAQAGADAGRMSATAAAAASGQGRQYDRAHQGKCKPGRCAASLGLLLHDVLLWKVIQAVCRPMPFHTQDSCQVFEDYP</sequence>
<dbReference type="Proteomes" id="UP000023104">
    <property type="component" value="Unassembled WGS sequence"/>
</dbReference>
<evidence type="ECO:0008006" key="3">
    <source>
        <dbReference type="Google" id="ProtNLM"/>
    </source>
</evidence>